<protein>
    <submittedName>
        <fullName evidence="1">Uncharacterized protein</fullName>
    </submittedName>
</protein>
<evidence type="ECO:0000313" key="1">
    <source>
        <dbReference type="EMBL" id="KOF72598.1"/>
    </source>
</evidence>
<accession>A0A0L8G6T1</accession>
<reference evidence="1" key="1">
    <citation type="submission" date="2015-07" db="EMBL/GenBank/DDBJ databases">
        <title>MeaNS - Measles Nucleotide Surveillance Program.</title>
        <authorList>
            <person name="Tran T."/>
            <person name="Druce J."/>
        </authorList>
    </citation>
    <scope>NUCLEOTIDE SEQUENCE</scope>
    <source>
        <strain evidence="1">UCB-OBI-ISO-001</strain>
        <tissue evidence="1">Gonad</tissue>
    </source>
</reference>
<dbReference type="EMBL" id="KQ423591">
    <property type="protein sequence ID" value="KOF72598.1"/>
    <property type="molecule type" value="Genomic_DNA"/>
</dbReference>
<dbReference type="InterPro" id="IPR046338">
    <property type="entry name" value="GAIN_dom_sf"/>
</dbReference>
<organism evidence="1">
    <name type="scientific">Octopus bimaculoides</name>
    <name type="common">California two-spotted octopus</name>
    <dbReference type="NCBI Taxonomy" id="37653"/>
    <lineage>
        <taxon>Eukaryota</taxon>
        <taxon>Metazoa</taxon>
        <taxon>Spiralia</taxon>
        <taxon>Lophotrochozoa</taxon>
        <taxon>Mollusca</taxon>
        <taxon>Cephalopoda</taxon>
        <taxon>Coleoidea</taxon>
        <taxon>Octopodiformes</taxon>
        <taxon>Octopoda</taxon>
        <taxon>Incirrata</taxon>
        <taxon>Octopodidae</taxon>
        <taxon>Octopus</taxon>
    </lineage>
</organism>
<dbReference type="AlphaFoldDB" id="A0A0L8G6T1"/>
<sequence>MIKNIEKFATVTAEKTNKTLVIQKENLLVEIKKASVNETLKLPTSQVKATTPEWIQNSLTTVTIPSESLKEVFKGNETISVATTIFKDVSGLIQGVG</sequence>
<name>A0A0L8G6T1_OCTBM</name>
<gene>
    <name evidence="1" type="ORF">OCBIM_22039244mg</name>
</gene>
<dbReference type="Gene3D" id="2.60.220.50">
    <property type="match status" value="1"/>
</dbReference>
<proteinExistence type="predicted"/>